<dbReference type="RefSeq" id="WP_396684552.1">
    <property type="nucleotide sequence ID" value="NZ_JBIRPU010000028.1"/>
</dbReference>
<dbReference type="Proteomes" id="UP001611075">
    <property type="component" value="Unassembled WGS sequence"/>
</dbReference>
<evidence type="ECO:0000256" key="2">
    <source>
        <dbReference type="SAM" id="SignalP"/>
    </source>
</evidence>
<reference evidence="3 4" key="1">
    <citation type="submission" date="2024-10" db="EMBL/GenBank/DDBJ databases">
        <title>The Natural Products Discovery Center: Release of the First 8490 Sequenced Strains for Exploring Actinobacteria Biosynthetic Diversity.</title>
        <authorList>
            <person name="Kalkreuter E."/>
            <person name="Kautsar S.A."/>
            <person name="Yang D."/>
            <person name="Bader C.D."/>
            <person name="Teijaro C.N."/>
            <person name="Fluegel L."/>
            <person name="Davis C.M."/>
            <person name="Simpson J.R."/>
            <person name="Lauterbach L."/>
            <person name="Steele A.D."/>
            <person name="Gui C."/>
            <person name="Meng S."/>
            <person name="Li G."/>
            <person name="Viehrig K."/>
            <person name="Ye F."/>
            <person name="Su P."/>
            <person name="Kiefer A.F."/>
            <person name="Nichols A."/>
            <person name="Cepeda A.J."/>
            <person name="Yan W."/>
            <person name="Fan B."/>
            <person name="Jiang Y."/>
            <person name="Adhikari A."/>
            <person name="Zheng C.-J."/>
            <person name="Schuster L."/>
            <person name="Cowan T.M."/>
            <person name="Smanski M.J."/>
            <person name="Chevrette M.G."/>
            <person name="De Carvalho L.P.S."/>
            <person name="Shen B."/>
        </authorList>
    </citation>
    <scope>NUCLEOTIDE SEQUENCE [LARGE SCALE GENOMIC DNA]</scope>
    <source>
        <strain evidence="3 4">NPDC021253</strain>
    </source>
</reference>
<sequence length="310" mass="33651">MLTIRHSMSRMLSVAVGLLVLVCGSSCTPQAGTTGRQESALGADALDLLTNSGGHPARRRVLELAEEKLVERCMAARGQVYWPVTSPPVTGSDEERAVDLPRRRAKGFGLSDGSRPPRAGPNDRQPVFQLALFGDARRYAQLELPNGSVLSYPTSGCVAESRGALYGDARWWARVDAIPQVLNNTLREQIRDAPELARARSRWLSCMAASGYPYPDPDAAVDDLSRAYRQNGDSASLRRREIAVATADGECALRVHVPSTELALRRDRAESLPATRRRELNDLGAAHCAAYRKAQPVVGEIAHAQPCLSS</sequence>
<evidence type="ECO:0000256" key="1">
    <source>
        <dbReference type="SAM" id="MobiDB-lite"/>
    </source>
</evidence>
<feature type="chain" id="PRO_5047188718" evidence="2">
    <location>
        <begin position="32"/>
        <end position="310"/>
    </location>
</feature>
<proteinExistence type="predicted"/>
<feature type="region of interest" description="Disordered" evidence="1">
    <location>
        <begin position="106"/>
        <end position="125"/>
    </location>
</feature>
<evidence type="ECO:0000313" key="4">
    <source>
        <dbReference type="Proteomes" id="UP001611075"/>
    </source>
</evidence>
<feature type="signal peptide" evidence="2">
    <location>
        <begin position="1"/>
        <end position="31"/>
    </location>
</feature>
<comment type="caution">
    <text evidence="3">The sequence shown here is derived from an EMBL/GenBank/DDBJ whole genome shotgun (WGS) entry which is preliminary data.</text>
</comment>
<name>A0ABW7SWM4_9ACTN</name>
<keyword evidence="4" id="KW-1185">Reference proteome</keyword>
<protein>
    <submittedName>
        <fullName evidence="3">Uncharacterized protein</fullName>
    </submittedName>
</protein>
<organism evidence="3 4">
    <name type="scientific">Micromonospora rubida</name>
    <dbReference type="NCBI Taxonomy" id="2697657"/>
    <lineage>
        <taxon>Bacteria</taxon>
        <taxon>Bacillati</taxon>
        <taxon>Actinomycetota</taxon>
        <taxon>Actinomycetes</taxon>
        <taxon>Micromonosporales</taxon>
        <taxon>Micromonosporaceae</taxon>
        <taxon>Micromonospora</taxon>
    </lineage>
</organism>
<keyword evidence="2" id="KW-0732">Signal</keyword>
<gene>
    <name evidence="3" type="ORF">ACH4OY_27660</name>
</gene>
<accession>A0ABW7SWM4</accession>
<dbReference type="EMBL" id="JBIRPU010000028">
    <property type="protein sequence ID" value="MFI0796433.1"/>
    <property type="molecule type" value="Genomic_DNA"/>
</dbReference>
<evidence type="ECO:0000313" key="3">
    <source>
        <dbReference type="EMBL" id="MFI0796433.1"/>
    </source>
</evidence>